<keyword evidence="1" id="KW-0175">Coiled coil</keyword>
<feature type="coiled-coil region" evidence="1">
    <location>
        <begin position="45"/>
        <end position="225"/>
    </location>
</feature>
<evidence type="ECO:0000313" key="3">
    <source>
        <dbReference type="Proteomes" id="UP000077755"/>
    </source>
</evidence>
<dbReference type="EMBL" id="CP093344">
    <property type="protein sequence ID" value="WOG86349.1"/>
    <property type="molecule type" value="Genomic_DNA"/>
</dbReference>
<evidence type="ECO:0000256" key="1">
    <source>
        <dbReference type="SAM" id="Coils"/>
    </source>
</evidence>
<protein>
    <submittedName>
        <fullName evidence="2">Uncharacterized protein</fullName>
    </submittedName>
</protein>
<dbReference type="AlphaFoldDB" id="A0AAF0WC33"/>
<reference evidence="2" key="2">
    <citation type="submission" date="2022-03" db="EMBL/GenBank/DDBJ databases">
        <title>Draft title - Genomic analysis of global carrot germplasm unveils the trajectory of domestication and the origin of high carotenoid orange carrot.</title>
        <authorList>
            <person name="Iorizzo M."/>
            <person name="Ellison S."/>
            <person name="Senalik D."/>
            <person name="Macko-Podgorni A."/>
            <person name="Grzebelus D."/>
            <person name="Bostan H."/>
            <person name="Rolling W."/>
            <person name="Curaba J."/>
            <person name="Simon P."/>
        </authorList>
    </citation>
    <scope>NUCLEOTIDE SEQUENCE</scope>
    <source>
        <tissue evidence="2">Leaf</tissue>
    </source>
</reference>
<keyword evidence="3" id="KW-1185">Reference proteome</keyword>
<gene>
    <name evidence="2" type="ORF">DCAR_0205552</name>
</gene>
<name>A0AAF0WC33_DAUCS</name>
<evidence type="ECO:0000313" key="2">
    <source>
        <dbReference type="EMBL" id="WOG86349.1"/>
    </source>
</evidence>
<reference evidence="2" key="1">
    <citation type="journal article" date="2016" name="Nat. Genet.">
        <title>A high-quality carrot genome assembly provides new insights into carotenoid accumulation and asterid genome evolution.</title>
        <authorList>
            <person name="Iorizzo M."/>
            <person name="Ellison S."/>
            <person name="Senalik D."/>
            <person name="Zeng P."/>
            <person name="Satapoomin P."/>
            <person name="Huang J."/>
            <person name="Bowman M."/>
            <person name="Iovene M."/>
            <person name="Sanseverino W."/>
            <person name="Cavagnaro P."/>
            <person name="Yildiz M."/>
            <person name="Macko-Podgorni A."/>
            <person name="Moranska E."/>
            <person name="Grzebelus E."/>
            <person name="Grzebelus D."/>
            <person name="Ashrafi H."/>
            <person name="Zheng Z."/>
            <person name="Cheng S."/>
            <person name="Spooner D."/>
            <person name="Van Deynze A."/>
            <person name="Simon P."/>
        </authorList>
    </citation>
    <scope>NUCLEOTIDE SEQUENCE</scope>
    <source>
        <tissue evidence="2">Leaf</tissue>
    </source>
</reference>
<organism evidence="2 3">
    <name type="scientific">Daucus carota subsp. sativus</name>
    <name type="common">Carrot</name>
    <dbReference type="NCBI Taxonomy" id="79200"/>
    <lineage>
        <taxon>Eukaryota</taxon>
        <taxon>Viridiplantae</taxon>
        <taxon>Streptophyta</taxon>
        <taxon>Embryophyta</taxon>
        <taxon>Tracheophyta</taxon>
        <taxon>Spermatophyta</taxon>
        <taxon>Magnoliopsida</taxon>
        <taxon>eudicotyledons</taxon>
        <taxon>Gunneridae</taxon>
        <taxon>Pentapetalae</taxon>
        <taxon>asterids</taxon>
        <taxon>campanulids</taxon>
        <taxon>Apiales</taxon>
        <taxon>Apiaceae</taxon>
        <taxon>Apioideae</taxon>
        <taxon>Scandiceae</taxon>
        <taxon>Daucinae</taxon>
        <taxon>Daucus</taxon>
        <taxon>Daucus sect. Daucus</taxon>
    </lineage>
</organism>
<dbReference type="Proteomes" id="UP000077755">
    <property type="component" value="Chromosome 2"/>
</dbReference>
<sequence>MTRNDVDSKPEIVSPATRISAPTTTFSPNASILDLILKLRSCFQLKDSEEVANILQCREDKLKQNITDLKNREDKLNMHNIELKSQLQALIEKCASLETRREKFAGEKGEIESELKKYKVECEGYKDKNHLVKYELEKVRLDLKMLKEREEMSVERYERRIVELEKEGKEERERLHVEVVKLREELENERVKGREELEKERVKGREELDKERVKGREEVEKVRGEVAGLIEGKRKAEESARCWKMRYEKCYPRVVKLEEELLVMLGNDPVLGKAVEKWIRSPPVINTKSAGNPELVERKKQSNVSKCNENTHASPCVASSADLPMVDIIGPAETDNVQCLPHPPLIVNTYKESYIYKIKVISDILYMLNF</sequence>
<accession>A0AAF0WC33</accession>
<proteinExistence type="predicted"/>